<dbReference type="KEGG" id="dsc:ABOD76_07975"/>
<sequence length="749" mass="77148">MRFPESSRRRPARRWALLALGLALGSAGLSAAAGCDLPEELLDVKVGQSSRGSIVVRIEHQDDQVTDLLLPAEVLRANEQVYVAGRVDCDGEAFVRLLPELRVTYRGDTQEVRITPALARLGQRQIDVGQTLTPRIYPVVPAFGLDFGVQGAASYDLRGERAEGAPAVALGAASAYVGVGGGRGNATGYVGALYTGHPGSAAQLQLRATAQYAFSPALAVYAAYHAAPGVTQPAFSASSVSGVTATYRRQVPSVAAPLKVQLENPASISVLVNGQLLGSVDAPAGEVTLWRVPLPRQAHNTVELLIEDETGVSSRRFDDVAPSADSLTGGLFASASVSYDDQATDAGWGVSGSVSYAVRPEWSVETQASVSGSGAVNAAALVRYGGSPLSGSIGAQVSRTPGSAGTAASLSTRVNGSVAYQRGPLNVSGAVGVPVGELSGSTLNLSATYSAAPWYFSAGASTGLTRGSWRVDASVSRILNERSAMALTASVQPGAWRAALRGTYVFTPKLQGAAGVSVGQGGTAPTAALSYRPDPTQAITVNADLNEVGVTYGLSRGIEVGASATSRGASAEVTGAVAYLDGRLMLTSGLAQRGILIRTGVPNLTLLVNGLGTVVTNQRGDALISQVAPAQTVSVRIDLRDLPLGVSVTSVEAEVQPAATGLTVVDWRDNFQVSTFVQFRWSPAEVASGADLYLDGQKIPLDDEGYGLVPQAEANRTGELRGPDGTRRCAVVLAPAAKEATCAADPGAH</sequence>
<dbReference type="AlphaFoldDB" id="A0AAU7UE89"/>
<feature type="signal peptide" evidence="1">
    <location>
        <begin position="1"/>
        <end position="31"/>
    </location>
</feature>
<proteinExistence type="predicted"/>
<accession>A0AAU7UE89</accession>
<name>A0AAU7UE89_9DEIO</name>
<evidence type="ECO:0008006" key="3">
    <source>
        <dbReference type="Google" id="ProtNLM"/>
    </source>
</evidence>
<dbReference type="RefSeq" id="WP_350244290.1">
    <property type="nucleotide sequence ID" value="NZ_CP158299.1"/>
</dbReference>
<keyword evidence="1" id="KW-0732">Signal</keyword>
<gene>
    <name evidence="2" type="ORF">ABOD76_07975</name>
</gene>
<reference evidence="2" key="1">
    <citation type="submission" date="2024-06" db="EMBL/GenBank/DDBJ databases">
        <title>Draft Genome Sequence of Deinococcus sonorensis Type Strain KR-87, a Biofilm Producing Representative of the Genus Deinococcus.</title>
        <authorList>
            <person name="Boren L.S."/>
            <person name="Grosso R.A."/>
            <person name="Hugenberg-Cox A.N."/>
            <person name="Hill J.T.E."/>
            <person name="Albert C.M."/>
            <person name="Tuohy J.M."/>
        </authorList>
    </citation>
    <scope>NUCLEOTIDE SEQUENCE</scope>
    <source>
        <strain evidence="2">KR-87</strain>
    </source>
</reference>
<dbReference type="Gene3D" id="2.60.40.2610">
    <property type="entry name" value="Outer membrane usher protein FimD, plug domain"/>
    <property type="match status" value="1"/>
</dbReference>
<dbReference type="SUPFAM" id="SSF56935">
    <property type="entry name" value="Porins"/>
    <property type="match status" value="1"/>
</dbReference>
<evidence type="ECO:0000256" key="1">
    <source>
        <dbReference type="SAM" id="SignalP"/>
    </source>
</evidence>
<dbReference type="PROSITE" id="PS51257">
    <property type="entry name" value="PROKAR_LIPOPROTEIN"/>
    <property type="match status" value="1"/>
</dbReference>
<dbReference type="EMBL" id="CP158299">
    <property type="protein sequence ID" value="XBV86233.1"/>
    <property type="molecule type" value="Genomic_DNA"/>
</dbReference>
<feature type="chain" id="PRO_5043784082" description="Fimbrial biogenesis outer membrane usher protein" evidence="1">
    <location>
        <begin position="32"/>
        <end position="749"/>
    </location>
</feature>
<organism evidence="2">
    <name type="scientific">Deinococcus sonorensis KR-87</name>
    <dbReference type="NCBI Taxonomy" id="694439"/>
    <lineage>
        <taxon>Bacteria</taxon>
        <taxon>Thermotogati</taxon>
        <taxon>Deinococcota</taxon>
        <taxon>Deinococci</taxon>
        <taxon>Deinococcales</taxon>
        <taxon>Deinococcaceae</taxon>
        <taxon>Deinococcus</taxon>
    </lineage>
</organism>
<dbReference type="InterPro" id="IPR042186">
    <property type="entry name" value="FimD_plug_dom"/>
</dbReference>
<evidence type="ECO:0000313" key="2">
    <source>
        <dbReference type="EMBL" id="XBV86233.1"/>
    </source>
</evidence>
<protein>
    <recommendedName>
        <fullName evidence="3">Fimbrial biogenesis outer membrane usher protein</fullName>
    </recommendedName>
</protein>